<comment type="cofactor">
    <cofactor evidence="1">
        <name>Zn(2+)</name>
        <dbReference type="ChEBI" id="CHEBI:29105"/>
    </cofactor>
</comment>
<comment type="caution">
    <text evidence="11">The sequence shown here is derived from an EMBL/GenBank/DDBJ whole genome shotgun (WGS) entry which is preliminary data.</text>
</comment>
<dbReference type="Proteomes" id="UP000241362">
    <property type="component" value="Unassembled WGS sequence"/>
</dbReference>
<dbReference type="Pfam" id="PF01551">
    <property type="entry name" value="Peptidase_M23"/>
    <property type="match status" value="1"/>
</dbReference>
<dbReference type="RefSeq" id="WP_107673787.1">
    <property type="nucleotide sequence ID" value="NZ_PZKE01000011.1"/>
</dbReference>
<keyword evidence="8" id="KW-0812">Transmembrane</keyword>
<evidence type="ECO:0000256" key="1">
    <source>
        <dbReference type="ARBA" id="ARBA00001947"/>
    </source>
</evidence>
<feature type="domain" description="DUF5930" evidence="10">
    <location>
        <begin position="1"/>
        <end position="322"/>
    </location>
</feature>
<keyword evidence="2" id="KW-0645">Protease</keyword>
<keyword evidence="7" id="KW-0175">Coiled coil</keyword>
<protein>
    <submittedName>
        <fullName evidence="11">Peptidase M23</fullName>
    </submittedName>
</protein>
<sequence>MLTRLAFRINTQLERFFPEQRLFLKSDAGTHFLRLRPATQAIAATVAALAVSWTIVATALIMMNTIGAGSGREQSMRRQSMFEERLTLLSADREARAKEAILAQDRFNAALEEVSKMQEMLLASEDRRRELETGIEVIQNTLRRTIKERDEARGEVSRLALALNQQSGVATDMGRIRDTVDTLDYLTTALGATARDRDAKETETEKARADLAALESEKRALELKHDAIFAKLEEAVTVSMEPLDKMFRSAGLDPDDLIAQVRKGYSGQGGPLSPITVSTSGMVLTADEQRANAVLKELEEMNLYRMAAFKVPLGMPVKSAVRFTSGFGGRSDPLGRGYRMHEGQDLAGDYGAPIYATADGVVTYAGWENGYGRLVKIQHAFGIETRYGHMSQIRVEVGQRVSRGDRIGDMGNSGRSTGTHLHYEVRISGGAVNPMKFIKAASDVF</sequence>
<dbReference type="InterPro" id="IPR011055">
    <property type="entry name" value="Dup_hybrid_motif"/>
</dbReference>
<evidence type="ECO:0000256" key="5">
    <source>
        <dbReference type="ARBA" id="ARBA00022833"/>
    </source>
</evidence>
<evidence type="ECO:0000256" key="6">
    <source>
        <dbReference type="ARBA" id="ARBA00023049"/>
    </source>
</evidence>
<dbReference type="GO" id="GO:0006508">
    <property type="term" value="P:proteolysis"/>
    <property type="evidence" value="ECO:0007669"/>
    <property type="project" value="UniProtKB-KW"/>
</dbReference>
<gene>
    <name evidence="11" type="ORF">C5F44_12045</name>
</gene>
<evidence type="ECO:0000256" key="4">
    <source>
        <dbReference type="ARBA" id="ARBA00022801"/>
    </source>
</evidence>
<evidence type="ECO:0000256" key="7">
    <source>
        <dbReference type="SAM" id="Coils"/>
    </source>
</evidence>
<dbReference type="InterPro" id="IPR045974">
    <property type="entry name" value="DUF5930"/>
</dbReference>
<keyword evidence="12" id="KW-1185">Reference proteome</keyword>
<feature type="domain" description="M23ase beta-sheet core" evidence="9">
    <location>
        <begin position="339"/>
        <end position="434"/>
    </location>
</feature>
<dbReference type="GO" id="GO:0004222">
    <property type="term" value="F:metalloendopeptidase activity"/>
    <property type="evidence" value="ECO:0007669"/>
    <property type="project" value="TreeGrafter"/>
</dbReference>
<dbReference type="EMBL" id="PZKE01000011">
    <property type="protein sequence ID" value="PTE13778.1"/>
    <property type="molecule type" value="Genomic_DNA"/>
</dbReference>
<name>A0A2T4J7F1_FUSBL</name>
<evidence type="ECO:0000256" key="8">
    <source>
        <dbReference type="SAM" id="Phobius"/>
    </source>
</evidence>
<dbReference type="InterPro" id="IPR050570">
    <property type="entry name" value="Cell_wall_metabolism_enzyme"/>
</dbReference>
<feature type="transmembrane region" description="Helical" evidence="8">
    <location>
        <begin position="41"/>
        <end position="63"/>
    </location>
</feature>
<reference evidence="11 12" key="1">
    <citation type="submission" date="2018-03" db="EMBL/GenBank/DDBJ databases">
        <title>Rhodobacter blasticus.</title>
        <authorList>
            <person name="Meyer T.E."/>
            <person name="Miller S."/>
            <person name="Lodha T."/>
            <person name="Gandham S."/>
            <person name="Chintalapati S."/>
            <person name="Chintalapati V.R."/>
        </authorList>
    </citation>
    <scope>NUCLEOTIDE SEQUENCE [LARGE SCALE GENOMIC DNA]</scope>
    <source>
        <strain evidence="11 12">DSM 2131</strain>
    </source>
</reference>
<keyword evidence="8" id="KW-0472">Membrane</keyword>
<feature type="coiled-coil region" evidence="7">
    <location>
        <begin position="197"/>
        <end position="231"/>
    </location>
</feature>
<evidence type="ECO:0000313" key="12">
    <source>
        <dbReference type="Proteomes" id="UP000241362"/>
    </source>
</evidence>
<dbReference type="SUPFAM" id="SSF51261">
    <property type="entry name" value="Duplicated hybrid motif"/>
    <property type="match status" value="1"/>
</dbReference>
<dbReference type="FunFam" id="2.70.70.10:FF:000006">
    <property type="entry name" value="M23 family peptidase"/>
    <property type="match status" value="1"/>
</dbReference>
<keyword evidence="6" id="KW-0482">Metalloprotease</keyword>
<dbReference type="Gene3D" id="2.70.70.10">
    <property type="entry name" value="Glucose Permease (Domain IIA)"/>
    <property type="match status" value="1"/>
</dbReference>
<dbReference type="CDD" id="cd12797">
    <property type="entry name" value="M23_peptidase"/>
    <property type="match status" value="1"/>
</dbReference>
<dbReference type="AlphaFoldDB" id="A0A2T4J7F1"/>
<evidence type="ECO:0000313" key="11">
    <source>
        <dbReference type="EMBL" id="PTE13778.1"/>
    </source>
</evidence>
<proteinExistence type="predicted"/>
<dbReference type="PANTHER" id="PTHR21666:SF288">
    <property type="entry name" value="CELL DIVISION PROTEIN YTFB"/>
    <property type="match status" value="1"/>
</dbReference>
<evidence type="ECO:0000259" key="10">
    <source>
        <dbReference type="Pfam" id="PF19353"/>
    </source>
</evidence>
<keyword evidence="5" id="KW-0862">Zinc</keyword>
<accession>A0A2T4J7F1</accession>
<keyword evidence="3" id="KW-0479">Metal-binding</keyword>
<keyword evidence="8" id="KW-1133">Transmembrane helix</keyword>
<dbReference type="PANTHER" id="PTHR21666">
    <property type="entry name" value="PEPTIDASE-RELATED"/>
    <property type="match status" value="1"/>
</dbReference>
<dbReference type="InterPro" id="IPR016047">
    <property type="entry name" value="M23ase_b-sheet_dom"/>
</dbReference>
<dbReference type="GO" id="GO:0046872">
    <property type="term" value="F:metal ion binding"/>
    <property type="evidence" value="ECO:0007669"/>
    <property type="project" value="UniProtKB-KW"/>
</dbReference>
<evidence type="ECO:0000256" key="3">
    <source>
        <dbReference type="ARBA" id="ARBA00022723"/>
    </source>
</evidence>
<organism evidence="11 12">
    <name type="scientific">Fuscovulum blasticum DSM 2131</name>
    <dbReference type="NCBI Taxonomy" id="1188250"/>
    <lineage>
        <taxon>Bacteria</taxon>
        <taxon>Pseudomonadati</taxon>
        <taxon>Pseudomonadota</taxon>
        <taxon>Alphaproteobacteria</taxon>
        <taxon>Rhodobacterales</taxon>
        <taxon>Paracoccaceae</taxon>
        <taxon>Pseudogemmobacter</taxon>
    </lineage>
</organism>
<keyword evidence="4" id="KW-0378">Hydrolase</keyword>
<evidence type="ECO:0000259" key="9">
    <source>
        <dbReference type="Pfam" id="PF01551"/>
    </source>
</evidence>
<evidence type="ECO:0000256" key="2">
    <source>
        <dbReference type="ARBA" id="ARBA00022670"/>
    </source>
</evidence>
<dbReference type="Pfam" id="PF19353">
    <property type="entry name" value="DUF5930"/>
    <property type="match status" value="1"/>
</dbReference>